<dbReference type="PROSITE" id="PS00233">
    <property type="entry name" value="CHIT_BIND_RR_1"/>
    <property type="match status" value="1"/>
</dbReference>
<comment type="caution">
    <text evidence="5">The sequence shown here is derived from an EMBL/GenBank/DDBJ whole genome shotgun (WGS) entry which is preliminary data.</text>
</comment>
<reference evidence="5 6" key="1">
    <citation type="journal article" date="2024" name="BMC Genomics">
        <title>Genome assembly of redclaw crayfish (Cherax quadricarinatus) provides insights into its immune adaptation and hypoxia tolerance.</title>
        <authorList>
            <person name="Liu Z."/>
            <person name="Zheng J."/>
            <person name="Li H."/>
            <person name="Fang K."/>
            <person name="Wang S."/>
            <person name="He J."/>
            <person name="Zhou D."/>
            <person name="Weng S."/>
            <person name="Chi M."/>
            <person name="Gu Z."/>
            <person name="He J."/>
            <person name="Li F."/>
            <person name="Wang M."/>
        </authorList>
    </citation>
    <scope>NUCLEOTIDE SEQUENCE [LARGE SCALE GENOMIC DNA]</scope>
    <source>
        <strain evidence="5">ZL_2023a</strain>
    </source>
</reference>
<accession>A0AAW0WF08</accession>
<feature type="region of interest" description="Disordered" evidence="3">
    <location>
        <begin position="1"/>
        <end position="21"/>
    </location>
</feature>
<organism evidence="5 6">
    <name type="scientific">Cherax quadricarinatus</name>
    <name type="common">Australian red claw crayfish</name>
    <dbReference type="NCBI Taxonomy" id="27406"/>
    <lineage>
        <taxon>Eukaryota</taxon>
        <taxon>Metazoa</taxon>
        <taxon>Ecdysozoa</taxon>
        <taxon>Arthropoda</taxon>
        <taxon>Crustacea</taxon>
        <taxon>Multicrustacea</taxon>
        <taxon>Malacostraca</taxon>
        <taxon>Eumalacostraca</taxon>
        <taxon>Eucarida</taxon>
        <taxon>Decapoda</taxon>
        <taxon>Pleocyemata</taxon>
        <taxon>Astacidea</taxon>
        <taxon>Parastacoidea</taxon>
        <taxon>Parastacidae</taxon>
        <taxon>Cherax</taxon>
    </lineage>
</organism>
<dbReference type="PANTHER" id="PTHR10380:SF173">
    <property type="entry name" value="CUTICULAR PROTEIN 47EF, ISOFORM C-RELATED"/>
    <property type="match status" value="1"/>
</dbReference>
<dbReference type="GO" id="GO:0008010">
    <property type="term" value="F:structural constituent of chitin-based larval cuticle"/>
    <property type="evidence" value="ECO:0007669"/>
    <property type="project" value="TreeGrafter"/>
</dbReference>
<dbReference type="EMBL" id="JARKIK010000079">
    <property type="protein sequence ID" value="KAK8726273.1"/>
    <property type="molecule type" value="Genomic_DNA"/>
</dbReference>
<name>A0AAW0WF08_CHEQU</name>
<keyword evidence="6" id="KW-1185">Reference proteome</keyword>
<evidence type="ECO:0000256" key="1">
    <source>
        <dbReference type="ARBA" id="ARBA00022460"/>
    </source>
</evidence>
<evidence type="ECO:0000256" key="3">
    <source>
        <dbReference type="SAM" id="MobiDB-lite"/>
    </source>
</evidence>
<proteinExistence type="predicted"/>
<protein>
    <submittedName>
        <fullName evidence="5">Uncharacterized protein</fullName>
    </submittedName>
</protein>
<dbReference type="GO" id="GO:0062129">
    <property type="term" value="C:chitin-based extracellular matrix"/>
    <property type="evidence" value="ECO:0007669"/>
    <property type="project" value="TreeGrafter"/>
</dbReference>
<dbReference type="InterPro" id="IPR000618">
    <property type="entry name" value="Insect_cuticle"/>
</dbReference>
<dbReference type="EMBL" id="JARKIK010000079">
    <property type="protein sequence ID" value="KAK8726269.1"/>
    <property type="molecule type" value="Genomic_DNA"/>
</dbReference>
<sequence length="135" mass="13987">PPAPHPPQSPRHDAPPSLPAKPAVEIITEERVGPDAQGNYNFIFESSDGISRKEQGAPQGESGAVATQGEWSFTFPDGTPGQFSFVADGEGFKVQSDLLPQAPPLPPHAVAQIEAARLEDEAAAAAAANQAVATP</sequence>
<dbReference type="AlphaFoldDB" id="A0AAW0WF08"/>
<dbReference type="InterPro" id="IPR050468">
    <property type="entry name" value="Cuticle_Struct_Prot"/>
</dbReference>
<keyword evidence="1 2" id="KW-0193">Cuticle</keyword>
<evidence type="ECO:0000313" key="4">
    <source>
        <dbReference type="EMBL" id="KAK8726269.1"/>
    </source>
</evidence>
<evidence type="ECO:0000313" key="5">
    <source>
        <dbReference type="EMBL" id="KAK8726273.1"/>
    </source>
</evidence>
<dbReference type="PANTHER" id="PTHR10380">
    <property type="entry name" value="CUTICLE PROTEIN"/>
    <property type="match status" value="1"/>
</dbReference>
<feature type="non-terminal residue" evidence="5">
    <location>
        <position position="1"/>
    </location>
</feature>
<evidence type="ECO:0000256" key="2">
    <source>
        <dbReference type="PROSITE-ProRule" id="PRU00497"/>
    </source>
</evidence>
<dbReference type="Proteomes" id="UP001445076">
    <property type="component" value="Unassembled WGS sequence"/>
</dbReference>
<gene>
    <name evidence="4" type="ORF">OTU49_010177</name>
    <name evidence="5" type="ORF">OTU49_010179</name>
</gene>
<reference evidence="5" key="2">
    <citation type="submission" date="2024-01" db="EMBL/GenBank/DDBJ databases">
        <authorList>
            <person name="He J."/>
            <person name="Wang M."/>
            <person name="Zheng J."/>
            <person name="Liu Z."/>
        </authorList>
    </citation>
    <scope>NUCLEOTIDE SEQUENCE</scope>
    <source>
        <strain evidence="5">ZL_2023a</strain>
        <tissue evidence="5">Muscle</tissue>
    </source>
</reference>
<evidence type="ECO:0000313" key="6">
    <source>
        <dbReference type="Proteomes" id="UP001445076"/>
    </source>
</evidence>
<dbReference type="Pfam" id="PF00379">
    <property type="entry name" value="Chitin_bind_4"/>
    <property type="match status" value="1"/>
</dbReference>
<dbReference type="PROSITE" id="PS51155">
    <property type="entry name" value="CHIT_BIND_RR_2"/>
    <property type="match status" value="1"/>
</dbReference>
<dbReference type="InterPro" id="IPR031311">
    <property type="entry name" value="CHIT_BIND_RR_consensus"/>
</dbReference>